<sequence length="197" mass="22353">MPRAVSAHPAGIREHDEERLCRRYRRPSRLRIKQSLRFDKESPAEVIPSGQNGQYRCLKDTPYSSNGANGIDQQRRAKLHLRAQLAICLHVCEEHVFVNEGHEKRLFSFEENADKPLDQALIGNDRPCIGKERARLIGTRSSSFKIRCIRAGVKIPAALVSANEDVAIPDKANYGQRVRIFSDAPHDFQYLAPWPSV</sequence>
<name>A0A2U3DPQ4_PURLI</name>
<evidence type="ECO:0000313" key="2">
    <source>
        <dbReference type="Proteomes" id="UP000245956"/>
    </source>
</evidence>
<protein>
    <submittedName>
        <fullName evidence="1">Uncharacterized protein</fullName>
    </submittedName>
</protein>
<reference evidence="1 2" key="1">
    <citation type="journal article" date="2016" name="Front. Microbiol.">
        <title>Genome and transcriptome sequences reveal the specific parasitism of the nematophagous Purpureocillium lilacinum 36-1.</title>
        <authorList>
            <person name="Xie J."/>
            <person name="Li S."/>
            <person name="Mo C."/>
            <person name="Xiao X."/>
            <person name="Peng D."/>
            <person name="Wang G."/>
            <person name="Xiao Y."/>
        </authorList>
    </citation>
    <scope>NUCLEOTIDE SEQUENCE [LARGE SCALE GENOMIC DNA]</scope>
    <source>
        <strain evidence="1 2">36-1</strain>
    </source>
</reference>
<comment type="caution">
    <text evidence="1">The sequence shown here is derived from an EMBL/GenBank/DDBJ whole genome shotgun (WGS) entry which is preliminary data.</text>
</comment>
<proteinExistence type="predicted"/>
<accession>A0A2U3DPQ4</accession>
<evidence type="ECO:0000313" key="1">
    <source>
        <dbReference type="EMBL" id="PWI64229.1"/>
    </source>
</evidence>
<dbReference type="EMBL" id="LCWV01000079">
    <property type="protein sequence ID" value="PWI64229.1"/>
    <property type="molecule type" value="Genomic_DNA"/>
</dbReference>
<gene>
    <name evidence="1" type="ORF">PCL_11369</name>
</gene>
<dbReference type="AlphaFoldDB" id="A0A2U3DPQ4"/>
<organism evidence="1 2">
    <name type="scientific">Purpureocillium lilacinum</name>
    <name type="common">Paecilomyces lilacinus</name>
    <dbReference type="NCBI Taxonomy" id="33203"/>
    <lineage>
        <taxon>Eukaryota</taxon>
        <taxon>Fungi</taxon>
        <taxon>Dikarya</taxon>
        <taxon>Ascomycota</taxon>
        <taxon>Pezizomycotina</taxon>
        <taxon>Sordariomycetes</taxon>
        <taxon>Hypocreomycetidae</taxon>
        <taxon>Hypocreales</taxon>
        <taxon>Ophiocordycipitaceae</taxon>
        <taxon>Purpureocillium</taxon>
    </lineage>
</organism>
<dbReference type="Proteomes" id="UP000245956">
    <property type="component" value="Unassembled WGS sequence"/>
</dbReference>